<dbReference type="Gene3D" id="1.25.40.20">
    <property type="entry name" value="Ankyrin repeat-containing domain"/>
    <property type="match status" value="1"/>
</dbReference>
<dbReference type="OrthoDB" id="543786at2759"/>
<accession>A0A9W6BZV6</accession>
<sequence>MFNSKRARTASERPADDVVFRNEQPQSSETGPSNAASFQSLPLTLQQRIMVEAARGARGAYASCKGLRQAFSSALRCTDMLGRYCLSAWGRHHAVSEALTVAPDIFSSLPDDECERKLRGLLRGLVEAGADLTAHTVQILDDVIQIGSVGLLRELLQLLAATPADEARELPGGMEQHVAACCSALANSSDLPGFNRDMVRLLVHAITVTAGVPIHYSTFQKALRETSCAGRSSALEGLLEADPGLECIKSALHYATKTQHGRVVEQLIAAGGEVGTPMRWNALTNSYPQVVRPVVAALHRTGAFSRDSAAEALRRLATRGSSCYGHTEEELTRAATTMRMLVEEFGADPSADSSSCLAVACAQQEPFNRLAELLLLMGATSDAALMSLCSAAPQGGPLAQWQLSRHTNGVEGLLALGTESQQGAAQALTAVLERGMLEPARLLLGTGAVSAAACEALLSRALGVEPEGAGGFGGGAAAGDAEGEQWDAAVAGGGGTAGQQQPQQQEEQQQRRRWDWVWELARAGALQRGAVVKVERALEQACRQGDVEAVRELASLGVVGPERCTAAFWLAFDGGHEACMQSLICLGAASKRVQQEAARGNGA</sequence>
<dbReference type="AlphaFoldDB" id="A0A9W6BZV6"/>
<keyword evidence="3" id="KW-1185">Reference proteome</keyword>
<evidence type="ECO:0000313" key="2">
    <source>
        <dbReference type="EMBL" id="GLC61676.1"/>
    </source>
</evidence>
<feature type="compositionally biased region" description="Basic and acidic residues" evidence="1">
    <location>
        <begin position="9"/>
        <end position="20"/>
    </location>
</feature>
<organism evidence="2 3">
    <name type="scientific">Pleodorina starrii</name>
    <dbReference type="NCBI Taxonomy" id="330485"/>
    <lineage>
        <taxon>Eukaryota</taxon>
        <taxon>Viridiplantae</taxon>
        <taxon>Chlorophyta</taxon>
        <taxon>core chlorophytes</taxon>
        <taxon>Chlorophyceae</taxon>
        <taxon>CS clade</taxon>
        <taxon>Chlamydomonadales</taxon>
        <taxon>Volvocaceae</taxon>
        <taxon>Pleodorina</taxon>
    </lineage>
</organism>
<gene>
    <name evidence="2" type="primary">PLEST009389</name>
    <name evidence="2" type="ORF">PLESTB_001790200</name>
</gene>
<feature type="region of interest" description="Disordered" evidence="1">
    <location>
        <begin position="488"/>
        <end position="510"/>
    </location>
</feature>
<protein>
    <submittedName>
        <fullName evidence="2">Uncharacterized protein</fullName>
    </submittedName>
</protein>
<comment type="caution">
    <text evidence="2">The sequence shown here is derived from an EMBL/GenBank/DDBJ whole genome shotgun (WGS) entry which is preliminary data.</text>
</comment>
<dbReference type="Proteomes" id="UP001165080">
    <property type="component" value="Unassembled WGS sequence"/>
</dbReference>
<dbReference type="InterPro" id="IPR036770">
    <property type="entry name" value="Ankyrin_rpt-contain_sf"/>
</dbReference>
<proteinExistence type="predicted"/>
<evidence type="ECO:0000313" key="3">
    <source>
        <dbReference type="Proteomes" id="UP001165080"/>
    </source>
</evidence>
<name>A0A9W6BZV6_9CHLO</name>
<feature type="compositionally biased region" description="Low complexity" evidence="1">
    <location>
        <begin position="498"/>
        <end position="507"/>
    </location>
</feature>
<feature type="region of interest" description="Disordered" evidence="1">
    <location>
        <begin position="1"/>
        <end position="37"/>
    </location>
</feature>
<evidence type="ECO:0000256" key="1">
    <source>
        <dbReference type="SAM" id="MobiDB-lite"/>
    </source>
</evidence>
<reference evidence="2 3" key="1">
    <citation type="journal article" date="2023" name="Commun. Biol.">
        <title>Reorganization of the ancestral sex-determining regions during the evolution of trioecy in Pleodorina starrii.</title>
        <authorList>
            <person name="Takahashi K."/>
            <person name="Suzuki S."/>
            <person name="Kawai-Toyooka H."/>
            <person name="Yamamoto K."/>
            <person name="Hamaji T."/>
            <person name="Ootsuki R."/>
            <person name="Yamaguchi H."/>
            <person name="Kawachi M."/>
            <person name="Higashiyama T."/>
            <person name="Nozaki H."/>
        </authorList>
    </citation>
    <scope>NUCLEOTIDE SEQUENCE [LARGE SCALE GENOMIC DNA]</scope>
    <source>
        <strain evidence="2 3">NIES-4479</strain>
    </source>
</reference>
<feature type="compositionally biased region" description="Polar residues" evidence="1">
    <location>
        <begin position="23"/>
        <end position="37"/>
    </location>
</feature>
<dbReference type="EMBL" id="BRXU01000049">
    <property type="protein sequence ID" value="GLC61676.1"/>
    <property type="molecule type" value="Genomic_DNA"/>
</dbReference>